<dbReference type="InterPro" id="IPR001508">
    <property type="entry name" value="Iono_Glu_rcpt_met"/>
</dbReference>
<evidence type="ECO:0000256" key="3">
    <source>
        <dbReference type="ARBA" id="ARBA00022475"/>
    </source>
</evidence>
<dbReference type="InterPro" id="IPR015683">
    <property type="entry name" value="Ionotropic_Glu_rcpt"/>
</dbReference>
<keyword evidence="23" id="KW-1185">Reference proteome</keyword>
<dbReference type="InterPro" id="IPR001320">
    <property type="entry name" value="Iontro_rcpt_C"/>
</dbReference>
<feature type="binding site" evidence="15">
    <location>
        <position position="691"/>
    </location>
    <ligand>
        <name>L-glutamate</name>
        <dbReference type="ChEBI" id="CHEBI:29985"/>
    </ligand>
</feature>
<dbReference type="InterPro" id="IPR028082">
    <property type="entry name" value="Peripla_BP_I"/>
</dbReference>
<evidence type="ECO:0000256" key="9">
    <source>
        <dbReference type="ARBA" id="ARBA00023170"/>
    </source>
</evidence>
<keyword evidence="6" id="KW-0770">Synapse</keyword>
<dbReference type="SMART" id="SM00918">
    <property type="entry name" value="Lig_chan-Glu_bd"/>
    <property type="match status" value="1"/>
</dbReference>
<keyword evidence="9" id="KW-0675">Receptor</keyword>
<dbReference type="Gene3D" id="3.40.190.10">
    <property type="entry name" value="Periplasmic binding protein-like II"/>
    <property type="match status" value="1"/>
</dbReference>
<dbReference type="PRINTS" id="PR00177">
    <property type="entry name" value="NMDARECEPTOR"/>
</dbReference>
<evidence type="ECO:0000256" key="14">
    <source>
        <dbReference type="ARBA" id="ARBA00034104"/>
    </source>
</evidence>
<dbReference type="Pfam" id="PF00060">
    <property type="entry name" value="Lig_chan"/>
    <property type="match status" value="1"/>
</dbReference>
<evidence type="ECO:0000256" key="6">
    <source>
        <dbReference type="ARBA" id="ARBA00023018"/>
    </source>
</evidence>
<dbReference type="OrthoDB" id="5984008at2759"/>
<evidence type="ECO:0000256" key="13">
    <source>
        <dbReference type="ARBA" id="ARBA00023303"/>
    </source>
</evidence>
<feature type="site" description="Interaction with the cone snail toxin Con-ikot-ikot" evidence="16">
    <location>
        <position position="788"/>
    </location>
</feature>
<keyword evidence="8 18" id="KW-0472">Membrane</keyword>
<comment type="similarity">
    <text evidence="1">Belongs to the glutamate-gated ion channel (TC 1.A.10.1) family.</text>
</comment>
<feature type="transmembrane region" description="Helical" evidence="18">
    <location>
        <begin position="640"/>
        <end position="662"/>
    </location>
</feature>
<evidence type="ECO:0000259" key="21">
    <source>
        <dbReference type="SMART" id="SM00918"/>
    </source>
</evidence>
<keyword evidence="13" id="KW-0407">Ion channel</keyword>
<dbReference type="GO" id="GO:0015276">
    <property type="term" value="F:ligand-gated monoatomic ion channel activity"/>
    <property type="evidence" value="ECO:0007669"/>
    <property type="project" value="InterPro"/>
</dbReference>
<feature type="site" description="Crucial to convey clamshell closure to channel opening" evidence="16">
    <location>
        <position position="670"/>
    </location>
</feature>
<evidence type="ECO:0000313" key="22">
    <source>
        <dbReference type="EMBL" id="KAF7285568.1"/>
    </source>
</evidence>
<comment type="subcellular location">
    <subcellularLocation>
        <location evidence="14">Postsynaptic cell membrane</location>
        <topology evidence="14">Multi-pass membrane protein</topology>
    </subcellularLocation>
</comment>
<dbReference type="FunFam" id="3.40.190.10:FF:000061">
    <property type="entry name" value="Glutamate receptor, ionotropic kainate"/>
    <property type="match status" value="1"/>
</dbReference>
<dbReference type="SUPFAM" id="SSF53850">
    <property type="entry name" value="Periplasmic binding protein-like II"/>
    <property type="match status" value="1"/>
</dbReference>
<evidence type="ECO:0000256" key="12">
    <source>
        <dbReference type="ARBA" id="ARBA00023286"/>
    </source>
</evidence>
<keyword evidence="12" id="KW-1071">Ligand-gated ion channel</keyword>
<reference evidence="22" key="1">
    <citation type="submission" date="2020-08" db="EMBL/GenBank/DDBJ databases">
        <title>Genome sequencing and assembly of the red palm weevil Rhynchophorus ferrugineus.</title>
        <authorList>
            <person name="Dias G.B."/>
            <person name="Bergman C.M."/>
            <person name="Manee M."/>
        </authorList>
    </citation>
    <scope>NUCLEOTIDE SEQUENCE</scope>
    <source>
        <strain evidence="22">AA-2017</strain>
        <tissue evidence="22">Whole larva</tissue>
    </source>
</reference>
<evidence type="ECO:0000256" key="7">
    <source>
        <dbReference type="ARBA" id="ARBA00023065"/>
    </source>
</evidence>
<dbReference type="Gene3D" id="3.40.50.2300">
    <property type="match status" value="2"/>
</dbReference>
<evidence type="ECO:0000256" key="1">
    <source>
        <dbReference type="ARBA" id="ARBA00008685"/>
    </source>
</evidence>
<keyword evidence="7" id="KW-0406">Ion transport</keyword>
<evidence type="ECO:0000259" key="20">
    <source>
        <dbReference type="SMART" id="SM00079"/>
    </source>
</evidence>
<name>A0A834MIY4_RHYFE</name>
<keyword evidence="4 18" id="KW-0812">Transmembrane</keyword>
<evidence type="ECO:0000256" key="10">
    <source>
        <dbReference type="ARBA" id="ARBA00023180"/>
    </source>
</evidence>
<dbReference type="Gene3D" id="1.10.287.70">
    <property type="match status" value="1"/>
</dbReference>
<evidence type="ECO:0000256" key="15">
    <source>
        <dbReference type="PIRSR" id="PIRSR601508-1"/>
    </source>
</evidence>
<dbReference type="GO" id="GO:0038023">
    <property type="term" value="F:signaling receptor activity"/>
    <property type="evidence" value="ECO:0007669"/>
    <property type="project" value="InterPro"/>
</dbReference>
<gene>
    <name evidence="22" type="ORF">GWI33_010478</name>
</gene>
<dbReference type="SMART" id="SM00079">
    <property type="entry name" value="PBPe"/>
    <property type="match status" value="1"/>
</dbReference>
<keyword evidence="11" id="KW-0628">Postsynaptic cell membrane</keyword>
<proteinExistence type="inferred from homology"/>
<dbReference type="EMBL" id="JAACXV010000051">
    <property type="protein sequence ID" value="KAF7285568.1"/>
    <property type="molecule type" value="Genomic_DNA"/>
</dbReference>
<dbReference type="GO" id="GO:0045211">
    <property type="term" value="C:postsynaptic membrane"/>
    <property type="evidence" value="ECO:0007669"/>
    <property type="project" value="UniProtKB-SubCell"/>
</dbReference>
<accession>A0A834MIY4</accession>
<dbReference type="InterPro" id="IPR019594">
    <property type="entry name" value="Glu/Gly-bd"/>
</dbReference>
<dbReference type="AlphaFoldDB" id="A0A834MIY4"/>
<feature type="domain" description="Ionotropic glutamate receptor C-terminal" evidence="20">
    <location>
        <begin position="432"/>
        <end position="805"/>
    </location>
</feature>
<evidence type="ECO:0000256" key="4">
    <source>
        <dbReference type="ARBA" id="ARBA00022692"/>
    </source>
</evidence>
<feature type="binding site" evidence="15">
    <location>
        <position position="525"/>
    </location>
    <ligand>
        <name>L-glutamate</name>
        <dbReference type="ChEBI" id="CHEBI:29985"/>
    </ligand>
</feature>
<keyword evidence="3" id="KW-1003">Cell membrane</keyword>
<feature type="binding site" evidence="15">
    <location>
        <position position="520"/>
    </location>
    <ligand>
        <name>L-glutamate</name>
        <dbReference type="ChEBI" id="CHEBI:29985"/>
    </ligand>
</feature>
<dbReference type="Pfam" id="PF01094">
    <property type="entry name" value="ANF_receptor"/>
    <property type="match status" value="1"/>
</dbReference>
<feature type="transmembrane region" description="Helical" evidence="18">
    <location>
        <begin position="565"/>
        <end position="584"/>
    </location>
</feature>
<evidence type="ECO:0000256" key="11">
    <source>
        <dbReference type="ARBA" id="ARBA00023257"/>
    </source>
</evidence>
<protein>
    <submittedName>
        <fullName evidence="22">Uncharacterized protein</fullName>
    </submittedName>
</protein>
<feature type="signal peptide" evidence="19">
    <location>
        <begin position="1"/>
        <end position="22"/>
    </location>
</feature>
<evidence type="ECO:0000313" key="23">
    <source>
        <dbReference type="Proteomes" id="UP000625711"/>
    </source>
</evidence>
<feature type="binding site" evidence="15">
    <location>
        <position position="692"/>
    </location>
    <ligand>
        <name>L-glutamate</name>
        <dbReference type="ChEBI" id="CHEBI:29985"/>
    </ligand>
</feature>
<keyword evidence="5 18" id="KW-1133">Transmembrane helix</keyword>
<evidence type="ECO:0000256" key="19">
    <source>
        <dbReference type="SAM" id="SignalP"/>
    </source>
</evidence>
<keyword evidence="2" id="KW-0813">Transport</keyword>
<dbReference type="PANTHER" id="PTHR18966">
    <property type="entry name" value="IONOTROPIC GLUTAMATE RECEPTOR"/>
    <property type="match status" value="1"/>
</dbReference>
<sequence>MRAATVAIGVVLVLLCSGLVSGVVGLNVREKENLNVVIFTDSDSNHRSVSSIAIRNALNVIRVKTKYNVIERIIPLQKDSIYEAGQIVCNLVLDGVAAIFGPESSGINEIIESTTTALRLPHFQTFWNTKSTRNDDDVENDNGPGTVFNLHPNSADLSKALATLVRDNDWHSYTVIYEDDDSLIRLRECLKNRKSDDSVVTFKKLGAGPDYRSVLKQIKNSEDVHFILDCRADHVLNVLRQAKQVKLLEDYHSYILTDLDVHTLDWTEFKEIPANITAIRLIDPNSDSLKNIKKIWRVDSANIKTSTALLYDALNVFITAFRDMATKEDPIIRPLDCEGSQSSDHGTRIAELVRKPLKGSKKILPGPLTGPIHFDATGQRINFDLQIIEISKTEVGFRVTGAWNSMKPNMIQYAVTQEEREKELQKEIQQKNFRVVSKFGPPYLIRKTPPPGKSLFGNDRWEGYALDLMQEICNILNCSYTFEEVPDGKYGSYDPVKKEWNGLIGHLLNRKADLAVCDLTITYERRRAVDFTMPFMTLGISVLYAKAIKEPPELLSFAHPLSLDVWLYTATAYLVISMIIFLTARLNPNDWENPHPCNPEPEELENIWSIRNCCWLTMGSIMAQGCDLLPKGISTRMATAAWWFFSLIMTTSYTANMAAFLTMSRMGLTIEKADDLASQNKIKYGCVAGGSTCSFFKDTNFSTYHQMWVQMESADPTVFESSNADGVKRVLNSKRKYAFLMESSSIEYETERNCDLIQVGGQIDSKGYGIAMTANFQYRKAFNEAILKMQEMGLLSRLKTKWWTEMNGGGKCKEEEHSEDDAAAELSLDNVGGVFVVLAVGVAVALAFAMCEFIWMIKKIAVREHIGFKEALKSELKFVLNIWARQKQIKKNS</sequence>
<dbReference type="FunFam" id="1.10.287.70:FF:000010">
    <property type="entry name" value="Putative glutamate receptor ionotropic kainate 1"/>
    <property type="match status" value="1"/>
</dbReference>
<dbReference type="Pfam" id="PF10613">
    <property type="entry name" value="Lig_chan-Glu_bd"/>
    <property type="match status" value="1"/>
</dbReference>
<evidence type="ECO:0000256" key="18">
    <source>
        <dbReference type="SAM" id="Phobius"/>
    </source>
</evidence>
<dbReference type="FunFam" id="3.40.190.10:FF:000178">
    <property type="entry name" value="Glutamate receptor subunit"/>
    <property type="match status" value="1"/>
</dbReference>
<evidence type="ECO:0000256" key="8">
    <source>
        <dbReference type="ARBA" id="ARBA00023136"/>
    </source>
</evidence>
<comment type="caution">
    <text evidence="22">The sequence shown here is derived from an EMBL/GenBank/DDBJ whole genome shotgun (WGS) entry which is preliminary data.</text>
</comment>
<dbReference type="InterPro" id="IPR001828">
    <property type="entry name" value="ANF_lig-bd_rcpt"/>
</dbReference>
<feature type="chain" id="PRO_5032857926" evidence="19">
    <location>
        <begin position="23"/>
        <end position="893"/>
    </location>
</feature>
<keyword evidence="10" id="KW-0325">Glycoprotein</keyword>
<feature type="transmembrane region" description="Helical" evidence="18">
    <location>
        <begin position="834"/>
        <end position="857"/>
    </location>
</feature>
<feature type="site" description="Interaction with the cone snail toxin Con-ikot-ikot" evidence="16">
    <location>
        <position position="697"/>
    </location>
</feature>
<keyword evidence="17" id="KW-1015">Disulfide bond</keyword>
<dbReference type="SUPFAM" id="SSF53822">
    <property type="entry name" value="Periplasmic binding protein-like I"/>
    <property type="match status" value="1"/>
</dbReference>
<dbReference type="Proteomes" id="UP000625711">
    <property type="component" value="Unassembled WGS sequence"/>
</dbReference>
<evidence type="ECO:0000256" key="16">
    <source>
        <dbReference type="PIRSR" id="PIRSR601508-2"/>
    </source>
</evidence>
<organism evidence="22 23">
    <name type="scientific">Rhynchophorus ferrugineus</name>
    <name type="common">Red palm weevil</name>
    <name type="synonym">Curculio ferrugineus</name>
    <dbReference type="NCBI Taxonomy" id="354439"/>
    <lineage>
        <taxon>Eukaryota</taxon>
        <taxon>Metazoa</taxon>
        <taxon>Ecdysozoa</taxon>
        <taxon>Arthropoda</taxon>
        <taxon>Hexapoda</taxon>
        <taxon>Insecta</taxon>
        <taxon>Pterygota</taxon>
        <taxon>Neoptera</taxon>
        <taxon>Endopterygota</taxon>
        <taxon>Coleoptera</taxon>
        <taxon>Polyphaga</taxon>
        <taxon>Cucujiformia</taxon>
        <taxon>Curculionidae</taxon>
        <taxon>Dryophthorinae</taxon>
        <taxon>Rhynchophorus</taxon>
    </lineage>
</organism>
<evidence type="ECO:0000256" key="2">
    <source>
        <dbReference type="ARBA" id="ARBA00022448"/>
    </source>
</evidence>
<evidence type="ECO:0000256" key="5">
    <source>
        <dbReference type="ARBA" id="ARBA00022989"/>
    </source>
</evidence>
<feature type="disulfide bond" evidence="17">
    <location>
        <begin position="754"/>
        <end position="812"/>
    </location>
</feature>
<feature type="domain" description="Ionotropic glutamate receptor L-glutamate and glycine-binding" evidence="21">
    <location>
        <begin position="442"/>
        <end position="509"/>
    </location>
</feature>
<evidence type="ECO:0000256" key="17">
    <source>
        <dbReference type="PIRSR" id="PIRSR601508-3"/>
    </source>
</evidence>
<feature type="binding site" evidence="15">
    <location>
        <position position="742"/>
    </location>
    <ligand>
        <name>L-glutamate</name>
        <dbReference type="ChEBI" id="CHEBI:29985"/>
    </ligand>
</feature>
<keyword evidence="19" id="KW-0732">Signal</keyword>
<dbReference type="CDD" id="cd06382">
    <property type="entry name" value="PBP1_iGluR_Kainate"/>
    <property type="match status" value="1"/>
</dbReference>